<proteinExistence type="predicted"/>
<accession>A0A5B7I7M1</accession>
<reference evidence="1 2" key="1">
    <citation type="submission" date="2019-05" db="EMBL/GenBank/DDBJ databases">
        <title>Another draft genome of Portunus trituberculatus and its Hox gene families provides insights of decapod evolution.</title>
        <authorList>
            <person name="Jeong J.-H."/>
            <person name="Song I."/>
            <person name="Kim S."/>
            <person name="Choi T."/>
            <person name="Kim D."/>
            <person name="Ryu S."/>
            <person name="Kim W."/>
        </authorList>
    </citation>
    <scope>NUCLEOTIDE SEQUENCE [LARGE SCALE GENOMIC DNA]</scope>
    <source>
        <tissue evidence="1">Muscle</tissue>
    </source>
</reference>
<dbReference type="EMBL" id="VSRR010047135">
    <property type="protein sequence ID" value="MPC77936.1"/>
    <property type="molecule type" value="Genomic_DNA"/>
</dbReference>
<dbReference type="Proteomes" id="UP000324222">
    <property type="component" value="Unassembled WGS sequence"/>
</dbReference>
<evidence type="ECO:0000313" key="1">
    <source>
        <dbReference type="EMBL" id="MPC77936.1"/>
    </source>
</evidence>
<gene>
    <name evidence="1" type="ORF">E2C01_072405</name>
</gene>
<protein>
    <submittedName>
        <fullName evidence="1">Uncharacterized protein</fullName>
    </submittedName>
</protein>
<name>A0A5B7I7M1_PORTR</name>
<evidence type="ECO:0000313" key="2">
    <source>
        <dbReference type="Proteomes" id="UP000324222"/>
    </source>
</evidence>
<keyword evidence="2" id="KW-1185">Reference proteome</keyword>
<organism evidence="1 2">
    <name type="scientific">Portunus trituberculatus</name>
    <name type="common">Swimming crab</name>
    <name type="synonym">Neptunus trituberculatus</name>
    <dbReference type="NCBI Taxonomy" id="210409"/>
    <lineage>
        <taxon>Eukaryota</taxon>
        <taxon>Metazoa</taxon>
        <taxon>Ecdysozoa</taxon>
        <taxon>Arthropoda</taxon>
        <taxon>Crustacea</taxon>
        <taxon>Multicrustacea</taxon>
        <taxon>Malacostraca</taxon>
        <taxon>Eumalacostraca</taxon>
        <taxon>Eucarida</taxon>
        <taxon>Decapoda</taxon>
        <taxon>Pleocyemata</taxon>
        <taxon>Brachyura</taxon>
        <taxon>Eubrachyura</taxon>
        <taxon>Portunoidea</taxon>
        <taxon>Portunidae</taxon>
        <taxon>Portuninae</taxon>
        <taxon>Portunus</taxon>
    </lineage>
</organism>
<comment type="caution">
    <text evidence="1">The sequence shown here is derived from an EMBL/GenBank/DDBJ whole genome shotgun (WGS) entry which is preliminary data.</text>
</comment>
<sequence length="15" mass="1878">MRLPYLLLYFHLPTT</sequence>